<dbReference type="SUPFAM" id="SSF52540">
    <property type="entry name" value="P-loop containing nucleoside triphosphate hydrolases"/>
    <property type="match status" value="1"/>
</dbReference>
<reference evidence="2 3" key="1">
    <citation type="submission" date="2019-03" db="EMBL/GenBank/DDBJ databases">
        <title>Genomic Encyclopedia of Type Strains, Phase IV (KMG-IV): sequencing the most valuable type-strain genomes for metagenomic binning, comparative biology and taxonomic classification.</title>
        <authorList>
            <person name="Goeker M."/>
        </authorList>
    </citation>
    <scope>NUCLEOTIDE SEQUENCE [LARGE SCALE GENOMIC DNA]</scope>
    <source>
        <strain evidence="2 3">DSM 21667</strain>
    </source>
</reference>
<dbReference type="InterPro" id="IPR041664">
    <property type="entry name" value="AAA_16"/>
</dbReference>
<protein>
    <submittedName>
        <fullName evidence="2">AAA ATPase-like protein</fullName>
    </submittedName>
</protein>
<comment type="caution">
    <text evidence="2">The sequence shown here is derived from an EMBL/GenBank/DDBJ whole genome shotgun (WGS) entry which is preliminary data.</text>
</comment>
<evidence type="ECO:0000313" key="3">
    <source>
        <dbReference type="Proteomes" id="UP000295293"/>
    </source>
</evidence>
<organism evidence="2 3">
    <name type="scientific">Tahibacter aquaticus</name>
    <dbReference type="NCBI Taxonomy" id="520092"/>
    <lineage>
        <taxon>Bacteria</taxon>
        <taxon>Pseudomonadati</taxon>
        <taxon>Pseudomonadota</taxon>
        <taxon>Gammaproteobacteria</taxon>
        <taxon>Lysobacterales</taxon>
        <taxon>Rhodanobacteraceae</taxon>
        <taxon>Tahibacter</taxon>
    </lineage>
</organism>
<dbReference type="OrthoDB" id="6189127at2"/>
<dbReference type="EMBL" id="SNZH01000005">
    <property type="protein sequence ID" value="TDR45065.1"/>
    <property type="molecule type" value="Genomic_DNA"/>
</dbReference>
<dbReference type="RefSeq" id="WP_133818566.1">
    <property type="nucleotide sequence ID" value="NZ_SNZH01000005.1"/>
</dbReference>
<dbReference type="InterPro" id="IPR027417">
    <property type="entry name" value="P-loop_NTPase"/>
</dbReference>
<keyword evidence="3" id="KW-1185">Reference proteome</keyword>
<dbReference type="Gene3D" id="3.40.50.300">
    <property type="entry name" value="P-loop containing nucleotide triphosphate hydrolases"/>
    <property type="match status" value="1"/>
</dbReference>
<gene>
    <name evidence="2" type="ORF">DFR29_105248</name>
</gene>
<dbReference type="Pfam" id="PF13191">
    <property type="entry name" value="AAA_16"/>
    <property type="match status" value="1"/>
</dbReference>
<name>A0A4R6Z0L5_9GAMM</name>
<evidence type="ECO:0000313" key="2">
    <source>
        <dbReference type="EMBL" id="TDR45065.1"/>
    </source>
</evidence>
<accession>A0A4R6Z0L5</accession>
<evidence type="ECO:0000259" key="1">
    <source>
        <dbReference type="Pfam" id="PF13191"/>
    </source>
</evidence>
<sequence>MIELPATVSSRVVQQCLHDLQRREHGEASTTQQIFVQAACLVDTFSVPQLREFAGLPRDADWVQLSIDAELVAAAQNAKAGTVAIPARWRLRPAARRRALQQLRSEGRLAQALAALPAAVSERDTLLRQLLGAGIDLQQLDFRQTALLREVLHWLEGSEFAAPALIHAAARRLDRLQLFKPFQRLLADGFQGRQKELKTLRDYVGVAEPGSELGRVVRRFALRSAPGASPLVLYGPGGIGKSTVLAQFLMEHCGPDVAQPLPFVYIDIDRLGFRTADFGHFTVEAVRQLARQASESTAMLESELTVLQAAASESSSSDAGARNVNADEWLNRFAAIIERLAEFRGLPLILVIDTFEEIQRRGNVEEDFVWDVLVRLQREIPDLRTVVSGRAPPRQSAPPGLRLQGLERPASEALVDTYLAQHELGRLDAVTRKRVLDIARDNPLTLRLALRLLRQHGAAALADIATTRWLVFRLAEEKVQALLHTRVLSHIDDEEVRRLAHPGLAVRRITPEVISEVLASPCRIAVRDAAHAQSLFERLQREVGLVEIDADGSLLHRSDVRSVMLESLLAEAGSDTIRKIDNAAIAYYQDIDTATARAEEIYHRLRQAQPAAQIDARWRDDVAVLLGNAIDELPAASRLYLASRLGLSVDEDLRRTADQGSWERLAARRARAALNRGALDTARAVLVERTERLDGSPLWEIQAELQRSTGQFEAAIDHVDRAVAAGGFAACETVTLQFVAVLAAEALGDYTQARQRLAMLQAMNAFHTDEMLKLRLDVCAQRLARLAPAVPNSAAKVAGTAKPPLPPALRRRDGQINLNGLRQLKLRPLLLRETVAEYGLAYPEILYYALEQLGLPGRGTQDWATRIARGLDDANAWGSEQELRRDLAAKLHAVAETDASGKRRDSSRQSAELLQSLANWMRHDADAAGLRELIVQGFRGDIAANLQNQSTAATADPPFR</sequence>
<dbReference type="Proteomes" id="UP000295293">
    <property type="component" value="Unassembled WGS sequence"/>
</dbReference>
<proteinExistence type="predicted"/>
<dbReference type="AlphaFoldDB" id="A0A4R6Z0L5"/>
<feature type="domain" description="Orc1-like AAA ATPase" evidence="1">
    <location>
        <begin position="216"/>
        <end position="359"/>
    </location>
</feature>